<dbReference type="PANTHER" id="PTHR40446:SF2">
    <property type="entry name" value="N-ACETYLGLUCOSAMINE-1-PHOSPHODIESTER ALPHA-N-ACETYLGLUCOSAMINIDASE"/>
    <property type="match status" value="1"/>
</dbReference>
<dbReference type="STRING" id="1492898.SY85_14710"/>
<dbReference type="PATRIC" id="fig|1492898.3.peg.3190"/>
<dbReference type="EMBL" id="CP011390">
    <property type="protein sequence ID" value="ANE53503.1"/>
    <property type="molecule type" value="Genomic_DNA"/>
</dbReference>
<evidence type="ECO:0000259" key="1">
    <source>
        <dbReference type="Pfam" id="PF09992"/>
    </source>
</evidence>
<gene>
    <name evidence="2" type="ORF">SY85_14710</name>
</gene>
<evidence type="ECO:0000313" key="3">
    <source>
        <dbReference type="Proteomes" id="UP000077177"/>
    </source>
</evidence>
<dbReference type="PANTHER" id="PTHR40446">
    <property type="entry name" value="N-ACETYLGLUCOSAMINE-1-PHOSPHODIESTER ALPHA-N-ACETYLGLUCOSAMINIDASE"/>
    <property type="match status" value="1"/>
</dbReference>
<reference evidence="3" key="1">
    <citation type="submission" date="2015-01" db="EMBL/GenBank/DDBJ databases">
        <title>Flavisolibacter sp./LCS9/ whole genome sequencing.</title>
        <authorList>
            <person name="Kim M.K."/>
            <person name="Srinivasan S."/>
            <person name="Lee J.-J."/>
        </authorList>
    </citation>
    <scope>NUCLEOTIDE SEQUENCE [LARGE SCALE GENOMIC DNA]</scope>
    <source>
        <strain evidence="3">LCS9</strain>
    </source>
</reference>
<keyword evidence="3" id="KW-1185">Reference proteome</keyword>
<accession>A0A172U393</accession>
<reference evidence="2 3" key="2">
    <citation type="journal article" date="2016" name="Int. J. Syst. Evol. Microbiol.">
        <title>Flavisolibacter tropicus sp. nov., isolated from tropical soil.</title>
        <authorList>
            <person name="Lee J.J."/>
            <person name="Kang M.S."/>
            <person name="Kim G.S."/>
            <person name="Lee C.S."/>
            <person name="Lim S."/>
            <person name="Lee J."/>
            <person name="Roh S.H."/>
            <person name="Kang H."/>
            <person name="Ha J.M."/>
            <person name="Bae S."/>
            <person name="Jung H.Y."/>
            <person name="Kim M.K."/>
        </authorList>
    </citation>
    <scope>NUCLEOTIDE SEQUENCE [LARGE SCALE GENOMIC DNA]</scope>
    <source>
        <strain evidence="2 3">LCS9</strain>
    </source>
</reference>
<name>A0A172U393_9BACT</name>
<organism evidence="2 3">
    <name type="scientific">Flavisolibacter tropicus</name>
    <dbReference type="NCBI Taxonomy" id="1492898"/>
    <lineage>
        <taxon>Bacteria</taxon>
        <taxon>Pseudomonadati</taxon>
        <taxon>Bacteroidota</taxon>
        <taxon>Chitinophagia</taxon>
        <taxon>Chitinophagales</taxon>
        <taxon>Chitinophagaceae</taxon>
        <taxon>Flavisolibacter</taxon>
    </lineage>
</organism>
<dbReference type="Pfam" id="PF09992">
    <property type="entry name" value="NAGPA"/>
    <property type="match status" value="1"/>
</dbReference>
<dbReference type="KEGG" id="fla:SY85_14710"/>
<dbReference type="AlphaFoldDB" id="A0A172U393"/>
<dbReference type="InterPro" id="IPR018711">
    <property type="entry name" value="NAGPA"/>
</dbReference>
<feature type="domain" description="Phosphodiester glycosidase" evidence="1">
    <location>
        <begin position="89"/>
        <end position="261"/>
    </location>
</feature>
<sequence length="304" mass="33505">MTPLLLAFFLTTLQGSAQSDSLTVVGAKWTEKKLAKGVYLKHYWFDSSLFGASQNINILEVRLKGKNRLDVAAVPHSRKLTSEFGTEYEALAGINGTFFDMKNGGSEDYIRVDGETVNETRLTKANKRAFHQKSALIIDGKKVRIAQWDGSDNWEQHLAGEDVMVTGPLLLQDHQVPALDTTAFYVKRHPRTAVALKGDRLLLVAVDGRNEKAAGMSLPELASFLKWMQADDALNLDGGGSTTLWVSGFADGGIINHPSDNPQMEQAKAYKPGMDLDNFPASEKWDRAGERTVANVLLVNKKKK</sequence>
<evidence type="ECO:0000313" key="2">
    <source>
        <dbReference type="EMBL" id="ANE53503.1"/>
    </source>
</evidence>
<proteinExistence type="predicted"/>
<dbReference type="Proteomes" id="UP000077177">
    <property type="component" value="Chromosome"/>
</dbReference>
<protein>
    <recommendedName>
        <fullName evidence="1">Phosphodiester glycosidase domain-containing protein</fullName>
    </recommendedName>
</protein>